<dbReference type="SUPFAM" id="SSF53756">
    <property type="entry name" value="UDP-Glycosyltransferase/glycogen phosphorylase"/>
    <property type="match status" value="1"/>
</dbReference>
<name>A0A6A4G889_9STRA</name>
<evidence type="ECO:0000313" key="3">
    <source>
        <dbReference type="Proteomes" id="UP000434957"/>
    </source>
</evidence>
<keyword evidence="1" id="KW-0732">Signal</keyword>
<gene>
    <name evidence="2" type="ORF">PR003_g2509</name>
</gene>
<evidence type="ECO:0000256" key="1">
    <source>
        <dbReference type="SAM" id="SignalP"/>
    </source>
</evidence>
<feature type="chain" id="PRO_5025510279" evidence="1">
    <location>
        <begin position="19"/>
        <end position="607"/>
    </location>
</feature>
<dbReference type="InterPro" id="IPR050194">
    <property type="entry name" value="Glycosyltransferase_grp1"/>
</dbReference>
<dbReference type="PANTHER" id="PTHR45947:SF3">
    <property type="entry name" value="SULFOQUINOVOSYL TRANSFERASE SQD2"/>
    <property type="match status" value="1"/>
</dbReference>
<dbReference type="AlphaFoldDB" id="A0A6A4G889"/>
<reference evidence="2 3" key="1">
    <citation type="submission" date="2018-08" db="EMBL/GenBank/DDBJ databases">
        <title>Genomic investigation of the strawberry pathogen Phytophthora fragariae indicates pathogenicity is determined by transcriptional variation in three key races.</title>
        <authorList>
            <person name="Adams T.M."/>
            <person name="Armitage A.D."/>
            <person name="Sobczyk M.K."/>
            <person name="Bates H.J."/>
            <person name="Dunwell J.M."/>
            <person name="Nellist C.F."/>
            <person name="Harrison R.J."/>
        </authorList>
    </citation>
    <scope>NUCLEOTIDE SEQUENCE [LARGE SCALE GENOMIC DNA]</scope>
    <source>
        <strain evidence="2 3">SCRP333</strain>
    </source>
</reference>
<proteinExistence type="predicted"/>
<dbReference type="CDD" id="cd03801">
    <property type="entry name" value="GT4_PimA-like"/>
    <property type="match status" value="1"/>
</dbReference>
<dbReference type="GO" id="GO:0016757">
    <property type="term" value="F:glycosyltransferase activity"/>
    <property type="evidence" value="ECO:0007669"/>
    <property type="project" value="TreeGrafter"/>
</dbReference>
<sequence length="607" mass="66820">MRNAVLGLLWLGVVVVCASTGSSSSPARLEITFPAQHSWWQVSNDDGLLATLPVYFQTHHFKIPRDGFLLVTGDSVPHEGYRQTKGANSVVLGGIDPGTHFWRLELRSWRDGSAAVAEATLHVEVVVDPSDSRSPWKYTLQGRERRPVVLVNPKSHQDSVGEVLPVCYVSSTSGAFDGQRRMWLQIMEGLSGDGPNSTVGFQFQVKTFEQVVTDAPLTKALQRLNVSLDGLPLEIFRNELSDEEISSDGVVRALLASFYQLFPLAKHDSRQISMLDQPALRQLYPPYAARVWTDLVNALRSPCTDGLVIFSNSRSLSDELLVLAARLAGPRAIIMELANLHPTRVDVDFLLAPSHFAREHYSVTRNIRAHHTVVLSTGVNTQKFAPAEVPLTDEQTFVIGYVGRLSSEKSIGILLAAMNILAPICSRCRLRIVGDGPQKLQLQSIAFEWGLLGTSVEFVDGIYNYERALVNQFREMHVFASPMFTETLSLAVLEAMSVGLPVVGFISGGTGEFLEDRLNCVAVANATPAAFADALLRLVNDNKLRVYLGSQARHTVVDRFSAQKALEQYLRLYERAGRPLPERAISKKSNVQGECTTCAGDFCGLDT</sequence>
<keyword evidence="3" id="KW-1185">Reference proteome</keyword>
<feature type="signal peptide" evidence="1">
    <location>
        <begin position="1"/>
        <end position="18"/>
    </location>
</feature>
<accession>A0A6A4G889</accession>
<dbReference type="PANTHER" id="PTHR45947">
    <property type="entry name" value="SULFOQUINOVOSYL TRANSFERASE SQD2"/>
    <property type="match status" value="1"/>
</dbReference>
<dbReference type="EMBL" id="QXFT01000079">
    <property type="protein sequence ID" value="KAE9356079.1"/>
    <property type="molecule type" value="Genomic_DNA"/>
</dbReference>
<organism evidence="2 3">
    <name type="scientific">Phytophthora rubi</name>
    <dbReference type="NCBI Taxonomy" id="129364"/>
    <lineage>
        <taxon>Eukaryota</taxon>
        <taxon>Sar</taxon>
        <taxon>Stramenopiles</taxon>
        <taxon>Oomycota</taxon>
        <taxon>Peronosporomycetes</taxon>
        <taxon>Peronosporales</taxon>
        <taxon>Peronosporaceae</taxon>
        <taxon>Phytophthora</taxon>
    </lineage>
</organism>
<comment type="caution">
    <text evidence="2">The sequence shown here is derived from an EMBL/GenBank/DDBJ whole genome shotgun (WGS) entry which is preliminary data.</text>
</comment>
<evidence type="ECO:0000313" key="2">
    <source>
        <dbReference type="EMBL" id="KAE9356079.1"/>
    </source>
</evidence>
<protein>
    <submittedName>
        <fullName evidence="2">Uncharacterized protein</fullName>
    </submittedName>
</protein>
<dbReference type="Gene3D" id="3.40.50.2000">
    <property type="entry name" value="Glycogen Phosphorylase B"/>
    <property type="match status" value="2"/>
</dbReference>
<dbReference type="Pfam" id="PF13692">
    <property type="entry name" value="Glyco_trans_1_4"/>
    <property type="match status" value="1"/>
</dbReference>
<dbReference type="Proteomes" id="UP000434957">
    <property type="component" value="Unassembled WGS sequence"/>
</dbReference>